<accession>A0A328TQ54</accession>
<name>A0A328TQ54_9GAMM</name>
<dbReference type="AlphaFoldDB" id="A0A328TQ54"/>
<organism evidence="1 2">
    <name type="scientific">Candidatus Erwinia dacicola</name>
    <dbReference type="NCBI Taxonomy" id="252393"/>
    <lineage>
        <taxon>Bacteria</taxon>
        <taxon>Pseudomonadati</taxon>
        <taxon>Pseudomonadota</taxon>
        <taxon>Gammaproteobacteria</taxon>
        <taxon>Enterobacterales</taxon>
        <taxon>Erwiniaceae</taxon>
        <taxon>Erwinia</taxon>
    </lineage>
</organism>
<sequence>MIIIYPRFLNIAELDEIIEQTSKPIIVVNRQLQQHPQH</sequence>
<proteinExistence type="predicted"/>
<reference evidence="1" key="1">
    <citation type="submission" date="2018-04" db="EMBL/GenBank/DDBJ databases">
        <title>Genomes of the Obligate Erwinia dacicola and Facultative Enterobacter sp. OLF Endosymbionts of the Olive Fruit fly, Bactrocera oleae.</title>
        <authorList>
            <person name="Estes A.M."/>
            <person name="Hearn D.J."/>
            <person name="Agarwal S."/>
            <person name="Pierson E.A."/>
            <person name="Dunning-Hotopp J.C."/>
        </authorList>
    </citation>
    <scope>NUCLEOTIDE SEQUENCE [LARGE SCALE GENOMIC DNA]</scope>
    <source>
        <strain evidence="1">Oroville</strain>
    </source>
</reference>
<gene>
    <name evidence="1" type="primary">ascG</name>
    <name evidence="1" type="ORF">ACZ87_01665</name>
</gene>
<comment type="caution">
    <text evidence="1">The sequence shown here is derived from an EMBL/GenBank/DDBJ whole genome shotgun (WGS) entry which is preliminary data.</text>
</comment>
<dbReference type="Proteomes" id="UP000244334">
    <property type="component" value="Unassembled WGS sequence"/>
</dbReference>
<dbReference type="EMBL" id="LJAM02000134">
    <property type="protein sequence ID" value="RAP71523.1"/>
    <property type="molecule type" value="Genomic_DNA"/>
</dbReference>
<evidence type="ECO:0000313" key="2">
    <source>
        <dbReference type="Proteomes" id="UP000244334"/>
    </source>
</evidence>
<keyword evidence="2" id="KW-1185">Reference proteome</keyword>
<protein>
    <submittedName>
        <fullName evidence="1">Transcriptional regulator domain protein</fullName>
    </submittedName>
</protein>
<evidence type="ECO:0000313" key="1">
    <source>
        <dbReference type="EMBL" id="RAP71523.1"/>
    </source>
</evidence>